<comment type="caution">
    <text evidence="1">The sequence shown here is derived from an EMBL/GenBank/DDBJ whole genome shotgun (WGS) entry which is preliminary data.</text>
</comment>
<gene>
    <name evidence="1" type="ORF">ULMS_29620</name>
</gene>
<dbReference type="Proteomes" id="UP000326994">
    <property type="component" value="Unassembled WGS sequence"/>
</dbReference>
<protein>
    <recommendedName>
        <fullName evidence="3">Restriction endonuclease type IV Mrr domain-containing protein</fullName>
    </recommendedName>
</protein>
<reference evidence="1 2" key="1">
    <citation type="submission" date="2019-08" db="EMBL/GenBank/DDBJ databases">
        <title>Ulvibacter marinistellae sp. nov., isolated from a starfish, Patiria pectinifera.</title>
        <authorList>
            <person name="Kawano K."/>
            <person name="Ushijima N."/>
            <person name="Kihara M."/>
            <person name="Itoh H."/>
        </authorList>
    </citation>
    <scope>NUCLEOTIDE SEQUENCE [LARGE SCALE GENOMIC DNA]</scope>
    <source>
        <strain evidence="1 2">KK4</strain>
    </source>
</reference>
<evidence type="ECO:0000313" key="1">
    <source>
        <dbReference type="EMBL" id="GEQ87454.1"/>
    </source>
</evidence>
<dbReference type="RefSeq" id="WP_151895374.1">
    <property type="nucleotide sequence ID" value="NZ_BKCF01000020.1"/>
</dbReference>
<dbReference type="InterPro" id="IPR011335">
    <property type="entry name" value="Restrct_endonuc-II-like"/>
</dbReference>
<dbReference type="SUPFAM" id="SSF52980">
    <property type="entry name" value="Restriction endonuclease-like"/>
    <property type="match status" value="1"/>
</dbReference>
<sequence length="178" mass="20112">MARFSQPKISRLLRESDTAPNTYIKGAKLEELVRYIFCKVPKVTHYDSNVLDGVRAHELDVVFSNDTRNSDLYFLDYAIITECKNTGSPVSSAQVGWFVRKLQDRFATMGILISLNGITGAGDGVSNAHSEILNALIRDNIRILVITREDILAFTNTDDLVQLLQRKLMKLNIHRTIE</sequence>
<dbReference type="EMBL" id="BKCF01000020">
    <property type="protein sequence ID" value="GEQ87454.1"/>
    <property type="molecule type" value="Genomic_DNA"/>
</dbReference>
<evidence type="ECO:0008006" key="3">
    <source>
        <dbReference type="Google" id="ProtNLM"/>
    </source>
</evidence>
<dbReference type="OrthoDB" id="1426537at2"/>
<name>A0A5J4G1F2_9FLAO</name>
<organism evidence="1 2">
    <name type="scientific">Patiriisocius marinistellae</name>
    <dbReference type="NCBI Taxonomy" id="2494560"/>
    <lineage>
        <taxon>Bacteria</taxon>
        <taxon>Pseudomonadati</taxon>
        <taxon>Bacteroidota</taxon>
        <taxon>Flavobacteriia</taxon>
        <taxon>Flavobacteriales</taxon>
        <taxon>Flavobacteriaceae</taxon>
        <taxon>Patiriisocius</taxon>
    </lineage>
</organism>
<evidence type="ECO:0000313" key="2">
    <source>
        <dbReference type="Proteomes" id="UP000326994"/>
    </source>
</evidence>
<dbReference type="AlphaFoldDB" id="A0A5J4G1F2"/>
<keyword evidence="2" id="KW-1185">Reference proteome</keyword>
<proteinExistence type="predicted"/>
<accession>A0A5J4G1F2</accession>